<evidence type="ECO:0000313" key="1">
    <source>
        <dbReference type="EMBL" id="THH38312.1"/>
    </source>
</evidence>
<dbReference type="OrthoDB" id="7206814at2"/>
<dbReference type="AlphaFoldDB" id="A0A4S4NFF1"/>
<proteinExistence type="predicted"/>
<dbReference type="Pfam" id="PF11836">
    <property type="entry name" value="Phage_TAC_11"/>
    <property type="match status" value="1"/>
</dbReference>
<reference evidence="1 2" key="1">
    <citation type="submission" date="2019-04" db="EMBL/GenBank/DDBJ databases">
        <title>Shimia ponticola sp. nov., isolated from seawater.</title>
        <authorList>
            <person name="Kim Y.-O."/>
            <person name="Yoon J.-H."/>
        </authorList>
    </citation>
    <scope>NUCLEOTIDE SEQUENCE [LARGE SCALE GENOMIC DNA]</scope>
    <source>
        <strain evidence="1 2">MYP11</strain>
    </source>
</reference>
<accession>A0A4S4NFF1</accession>
<dbReference type="RefSeq" id="WP_136461205.1">
    <property type="nucleotide sequence ID" value="NZ_SRKY01000001.1"/>
</dbReference>
<organism evidence="1 2">
    <name type="scientific">Aliishimia ponticola</name>
    <dbReference type="NCBI Taxonomy" id="2499833"/>
    <lineage>
        <taxon>Bacteria</taxon>
        <taxon>Pseudomonadati</taxon>
        <taxon>Pseudomonadota</taxon>
        <taxon>Alphaproteobacteria</taxon>
        <taxon>Rhodobacterales</taxon>
        <taxon>Paracoccaceae</taxon>
        <taxon>Aliishimia</taxon>
    </lineage>
</organism>
<comment type="caution">
    <text evidence="1">The sequence shown here is derived from an EMBL/GenBank/DDBJ whole genome shotgun (WGS) entry which is preliminary data.</text>
</comment>
<protein>
    <submittedName>
        <fullName evidence="1">Gene transfer agent family protein</fullName>
    </submittedName>
</protein>
<dbReference type="EMBL" id="SRKY01000001">
    <property type="protein sequence ID" value="THH38312.1"/>
    <property type="molecule type" value="Genomic_DNA"/>
</dbReference>
<dbReference type="Proteomes" id="UP000306602">
    <property type="component" value="Unassembled WGS sequence"/>
</dbReference>
<sequence length="105" mass="11066">MTNPWRGDVALVIDGERHDLRLSLGALAELEASLEAGSLVELVQRFEQGKCGSRDVLAVLRAGLSGAKIDPVPDLEHGQIEGGPIRAAQVAAELLVRAFSLPEAG</sequence>
<dbReference type="InterPro" id="IPR021791">
    <property type="entry name" value="Phage_TAC_11"/>
</dbReference>
<evidence type="ECO:0000313" key="2">
    <source>
        <dbReference type="Proteomes" id="UP000306602"/>
    </source>
</evidence>
<gene>
    <name evidence="1" type="ORF">E4Z66_01705</name>
</gene>
<name>A0A4S4NFF1_9RHOB</name>
<keyword evidence="2" id="KW-1185">Reference proteome</keyword>